<evidence type="ECO:0000313" key="2">
    <source>
        <dbReference type="Proteomes" id="UP000053676"/>
    </source>
</evidence>
<dbReference type="CTD" id="25356900"/>
<dbReference type="Proteomes" id="UP000053676">
    <property type="component" value="Unassembled WGS sequence"/>
</dbReference>
<dbReference type="OMA" id="VMVFLFR"/>
<dbReference type="GeneID" id="25356900"/>
<gene>
    <name evidence="1" type="ORF">NECAME_16874</name>
</gene>
<dbReference type="PANTHER" id="PTHR15460">
    <property type="entry name" value="PEROXISOMAL MEMBRANE PROTEIN 4"/>
    <property type="match status" value="1"/>
</dbReference>
<evidence type="ECO:0000313" key="1">
    <source>
        <dbReference type="EMBL" id="ETN85187.1"/>
    </source>
</evidence>
<dbReference type="PANTHER" id="PTHR15460:SF3">
    <property type="entry name" value="PEROXISOMAL MEMBRANE PROTEIN 4"/>
    <property type="match status" value="1"/>
</dbReference>
<protein>
    <recommendedName>
        <fullName evidence="3">Peroxisomal membrane protein 4</fullName>
    </recommendedName>
</protein>
<dbReference type="Pfam" id="PF02466">
    <property type="entry name" value="Tim17"/>
    <property type="match status" value="1"/>
</dbReference>
<organism evidence="1 2">
    <name type="scientific">Necator americanus</name>
    <name type="common">Human hookworm</name>
    <dbReference type="NCBI Taxonomy" id="51031"/>
    <lineage>
        <taxon>Eukaryota</taxon>
        <taxon>Metazoa</taxon>
        <taxon>Ecdysozoa</taxon>
        <taxon>Nematoda</taxon>
        <taxon>Chromadorea</taxon>
        <taxon>Rhabditida</taxon>
        <taxon>Rhabditina</taxon>
        <taxon>Rhabditomorpha</taxon>
        <taxon>Strongyloidea</taxon>
        <taxon>Ancylostomatidae</taxon>
        <taxon>Bunostominae</taxon>
        <taxon>Necator</taxon>
    </lineage>
</organism>
<dbReference type="InterPro" id="IPR019531">
    <property type="entry name" value="Pmp4"/>
</dbReference>
<dbReference type="GO" id="GO:0005778">
    <property type="term" value="C:peroxisomal membrane"/>
    <property type="evidence" value="ECO:0007669"/>
    <property type="project" value="TreeGrafter"/>
</dbReference>
<evidence type="ECO:0008006" key="3">
    <source>
        <dbReference type="Google" id="ProtNLM"/>
    </source>
</evidence>
<dbReference type="AlphaFoldDB" id="W2TVW1"/>
<dbReference type="STRING" id="51031.W2TVW1"/>
<dbReference type="EMBL" id="KI657789">
    <property type="protein sequence ID" value="ETN85187.1"/>
    <property type="molecule type" value="Genomic_DNA"/>
</dbReference>
<dbReference type="OrthoDB" id="39659at2759"/>
<accession>W2TVW1</accession>
<sequence>MLCCVTCSFAVSCQLSSSTFISITNAMNTITNLFDALLSRVEPHPVGMIATLAHIAQNWESVGNEFLRTFKDYPYFLAAIKGIRNGLIYGTRIRVPHAFVMVFLFGQGTLLEKILTILRLTRIHAMNLAKFAFSFRLVKEFLMRIDGTKGHPREWQSFVAGAIVGYFVFGDDNSVNMQVNMYLLSRITIGLVKLLVKKEVIPQPKFKVFPVYAAFCWGVVLWLFEHYTDVLQGSLISSMTYLYKDSNYWTDFKTFMIRNK</sequence>
<proteinExistence type="predicted"/>
<dbReference type="KEGG" id="nai:NECAME_16874"/>
<reference evidence="2" key="1">
    <citation type="journal article" date="2014" name="Nat. Genet.">
        <title>Genome of the human hookworm Necator americanus.</title>
        <authorList>
            <person name="Tang Y.T."/>
            <person name="Gao X."/>
            <person name="Rosa B.A."/>
            <person name="Abubucker S."/>
            <person name="Hallsworth-Pepin K."/>
            <person name="Martin J."/>
            <person name="Tyagi R."/>
            <person name="Heizer E."/>
            <person name="Zhang X."/>
            <person name="Bhonagiri-Palsikar V."/>
            <person name="Minx P."/>
            <person name="Warren W.C."/>
            <person name="Wang Q."/>
            <person name="Zhan B."/>
            <person name="Hotez P.J."/>
            <person name="Sternberg P.W."/>
            <person name="Dougall A."/>
            <person name="Gaze S.T."/>
            <person name="Mulvenna J."/>
            <person name="Sotillo J."/>
            <person name="Ranganathan S."/>
            <person name="Rabelo E.M."/>
            <person name="Wilson R.K."/>
            <person name="Felgner P.L."/>
            <person name="Bethony J."/>
            <person name="Hawdon J.M."/>
            <person name="Gasser R.B."/>
            <person name="Loukas A."/>
            <person name="Mitreva M."/>
        </authorList>
    </citation>
    <scope>NUCLEOTIDE SEQUENCE [LARGE SCALE GENOMIC DNA]</scope>
</reference>
<keyword evidence="2" id="KW-1185">Reference proteome</keyword>
<name>W2TVW1_NECAM</name>